<reference evidence="2 3" key="1">
    <citation type="journal article" date="2024" name="Plant Biotechnol. J.">
        <title>Dendrobium thyrsiflorum genome and its molecular insights into genes involved in important horticultural traits.</title>
        <authorList>
            <person name="Chen B."/>
            <person name="Wang J.Y."/>
            <person name="Zheng P.J."/>
            <person name="Li K.L."/>
            <person name="Liang Y.M."/>
            <person name="Chen X.F."/>
            <person name="Zhang C."/>
            <person name="Zhao X."/>
            <person name="He X."/>
            <person name="Zhang G.Q."/>
            <person name="Liu Z.J."/>
            <person name="Xu Q."/>
        </authorList>
    </citation>
    <scope>NUCLEOTIDE SEQUENCE [LARGE SCALE GENOMIC DNA]</scope>
    <source>
        <strain evidence="2">GZMU011</strain>
    </source>
</reference>
<feature type="transmembrane region" description="Helical" evidence="1">
    <location>
        <begin position="90"/>
        <end position="114"/>
    </location>
</feature>
<keyword evidence="1" id="KW-0472">Membrane</keyword>
<keyword evidence="1" id="KW-0812">Transmembrane</keyword>
<protein>
    <recommendedName>
        <fullName evidence="4">Wax synthase domain-containing protein</fullName>
    </recommendedName>
</protein>
<sequence>MPLAVDRSFPWMQEVVIMLLLREYLFDSMKDKYLNNLQRTALDTRSWSQIWSNRMFLRASFIPLEIMPQQQFLRAKWCLLSRRNLLKLHFSWQTLGFAKASYLIGCCVSFICYGDSIVRRLYWRILLAGIIHEAILFYFPPTRKEERKTVRSQPDGVLKPIHAKTFFSTEKKGSI</sequence>
<gene>
    <name evidence="2" type="ORF">M5K25_022825</name>
</gene>
<evidence type="ECO:0000256" key="1">
    <source>
        <dbReference type="SAM" id="Phobius"/>
    </source>
</evidence>
<dbReference type="EMBL" id="JANQDX010000017">
    <property type="protein sequence ID" value="KAL0908336.1"/>
    <property type="molecule type" value="Genomic_DNA"/>
</dbReference>
<keyword evidence="3" id="KW-1185">Reference proteome</keyword>
<feature type="transmembrane region" description="Helical" evidence="1">
    <location>
        <begin position="121"/>
        <end position="139"/>
    </location>
</feature>
<evidence type="ECO:0008006" key="4">
    <source>
        <dbReference type="Google" id="ProtNLM"/>
    </source>
</evidence>
<organism evidence="2 3">
    <name type="scientific">Dendrobium thyrsiflorum</name>
    <name type="common">Pinecone-like raceme dendrobium</name>
    <name type="synonym">Orchid</name>
    <dbReference type="NCBI Taxonomy" id="117978"/>
    <lineage>
        <taxon>Eukaryota</taxon>
        <taxon>Viridiplantae</taxon>
        <taxon>Streptophyta</taxon>
        <taxon>Embryophyta</taxon>
        <taxon>Tracheophyta</taxon>
        <taxon>Spermatophyta</taxon>
        <taxon>Magnoliopsida</taxon>
        <taxon>Liliopsida</taxon>
        <taxon>Asparagales</taxon>
        <taxon>Orchidaceae</taxon>
        <taxon>Epidendroideae</taxon>
        <taxon>Malaxideae</taxon>
        <taxon>Dendrobiinae</taxon>
        <taxon>Dendrobium</taxon>
    </lineage>
</organism>
<proteinExistence type="predicted"/>
<dbReference type="Proteomes" id="UP001552299">
    <property type="component" value="Unassembled WGS sequence"/>
</dbReference>
<accession>A0ABD0UDB0</accession>
<evidence type="ECO:0000313" key="2">
    <source>
        <dbReference type="EMBL" id="KAL0908336.1"/>
    </source>
</evidence>
<name>A0ABD0UDB0_DENTH</name>
<evidence type="ECO:0000313" key="3">
    <source>
        <dbReference type="Proteomes" id="UP001552299"/>
    </source>
</evidence>
<comment type="caution">
    <text evidence="2">The sequence shown here is derived from an EMBL/GenBank/DDBJ whole genome shotgun (WGS) entry which is preliminary data.</text>
</comment>
<keyword evidence="1" id="KW-1133">Transmembrane helix</keyword>
<dbReference type="AlphaFoldDB" id="A0ABD0UDB0"/>